<keyword evidence="1" id="KW-1133">Transmembrane helix</keyword>
<proteinExistence type="predicted"/>
<reference evidence="4" key="1">
    <citation type="submission" date="2016-10" db="EMBL/GenBank/DDBJ databases">
        <authorList>
            <person name="Varghese N."/>
        </authorList>
    </citation>
    <scope>NUCLEOTIDE SEQUENCE [LARGE SCALE GENOMIC DNA]</scope>
    <source>
        <strain evidence="4">ACV-9</strain>
    </source>
</reference>
<evidence type="ECO:0000256" key="1">
    <source>
        <dbReference type="SAM" id="Phobius"/>
    </source>
</evidence>
<feature type="signal peptide" evidence="2">
    <location>
        <begin position="1"/>
        <end position="28"/>
    </location>
</feature>
<dbReference type="AlphaFoldDB" id="A0A1H7F9X7"/>
<dbReference type="EMBL" id="FNZX01000003">
    <property type="protein sequence ID" value="SEK22147.1"/>
    <property type="molecule type" value="Genomic_DNA"/>
</dbReference>
<dbReference type="Proteomes" id="UP000182321">
    <property type="component" value="Unassembled WGS sequence"/>
</dbReference>
<protein>
    <submittedName>
        <fullName evidence="3">Uncharacterized protein</fullName>
    </submittedName>
</protein>
<sequence>MKKKIFNTVLALVVTVAGLMTTSFESNAATQTTGWNVEYDGQGFSSDYNVDKSTITSVMPGDTVVFQVNYKNNSSATTDFYLSTDVIASLEEKNADGSSANISGGAYSYKISYNLNGNTNVLYDSETVGGDNTTVVGLKQVQGGLKNGENAFMSVGSLASQASGTVVIEIKLDGNSQDNDYMQKLAQLDVRFGAEKKTTPENVVVNTSETKRVVYTIPGGSQVVVLEEPAVPLANTNTLGSPQTGDSIIPIIVCSMMLLIGLLLVISYFWISKNNREKVA</sequence>
<evidence type="ECO:0000256" key="2">
    <source>
        <dbReference type="SAM" id="SignalP"/>
    </source>
</evidence>
<gene>
    <name evidence="3" type="ORF">SAMN02910377_00361</name>
</gene>
<name>A0A1H7F9X7_9FIRM</name>
<evidence type="ECO:0000313" key="3">
    <source>
        <dbReference type="EMBL" id="SEK22147.1"/>
    </source>
</evidence>
<dbReference type="RefSeq" id="WP_074788852.1">
    <property type="nucleotide sequence ID" value="NZ_FNZX01000003.1"/>
</dbReference>
<feature type="chain" id="PRO_5010172800" evidence="2">
    <location>
        <begin position="29"/>
        <end position="280"/>
    </location>
</feature>
<keyword evidence="1" id="KW-0472">Membrane</keyword>
<keyword evidence="4" id="KW-1185">Reference proteome</keyword>
<organism evidence="3 4">
    <name type="scientific">Pseudobutyrivibrio ruminis</name>
    <dbReference type="NCBI Taxonomy" id="46206"/>
    <lineage>
        <taxon>Bacteria</taxon>
        <taxon>Bacillati</taxon>
        <taxon>Bacillota</taxon>
        <taxon>Clostridia</taxon>
        <taxon>Lachnospirales</taxon>
        <taxon>Lachnospiraceae</taxon>
        <taxon>Pseudobutyrivibrio</taxon>
    </lineage>
</organism>
<evidence type="ECO:0000313" key="4">
    <source>
        <dbReference type="Proteomes" id="UP000182321"/>
    </source>
</evidence>
<accession>A0A1H7F9X7</accession>
<keyword evidence="2" id="KW-0732">Signal</keyword>
<keyword evidence="1" id="KW-0812">Transmembrane</keyword>
<feature type="transmembrane region" description="Helical" evidence="1">
    <location>
        <begin position="248"/>
        <end position="271"/>
    </location>
</feature>